<dbReference type="Gene3D" id="1.10.3720.10">
    <property type="entry name" value="MetI-like"/>
    <property type="match status" value="1"/>
</dbReference>
<keyword evidence="4" id="KW-1003">Cell membrane</keyword>
<dbReference type="PROSITE" id="PS50928">
    <property type="entry name" value="ABC_TM1"/>
    <property type="match status" value="1"/>
</dbReference>
<evidence type="ECO:0000256" key="3">
    <source>
        <dbReference type="ARBA" id="ARBA00022448"/>
    </source>
</evidence>
<dbReference type="InterPro" id="IPR000515">
    <property type="entry name" value="MetI-like"/>
</dbReference>
<evidence type="ECO:0000313" key="10">
    <source>
        <dbReference type="EMBL" id="CAB4643237.1"/>
    </source>
</evidence>
<comment type="similarity">
    <text evidence="2">Belongs to the binding-protein-dependent transport system permease family. CysTW subfamily.</text>
</comment>
<accession>A0A6J6K0H1</accession>
<evidence type="ECO:0000256" key="1">
    <source>
        <dbReference type="ARBA" id="ARBA00004651"/>
    </source>
</evidence>
<gene>
    <name evidence="10" type="ORF">UFOPK2169_00265</name>
</gene>
<name>A0A6J6K0H1_9ZZZZ</name>
<dbReference type="InterPro" id="IPR035906">
    <property type="entry name" value="MetI-like_sf"/>
</dbReference>
<dbReference type="NCBIfam" id="TIGR00974">
    <property type="entry name" value="3a0107s02c"/>
    <property type="match status" value="1"/>
</dbReference>
<dbReference type="GO" id="GO:0005886">
    <property type="term" value="C:plasma membrane"/>
    <property type="evidence" value="ECO:0007669"/>
    <property type="project" value="UniProtKB-SubCell"/>
</dbReference>
<feature type="transmembrane region" description="Helical" evidence="8">
    <location>
        <begin position="266"/>
        <end position="289"/>
    </location>
</feature>
<evidence type="ECO:0000256" key="6">
    <source>
        <dbReference type="ARBA" id="ARBA00022989"/>
    </source>
</evidence>
<feature type="domain" description="ABC transmembrane type-1" evidence="9">
    <location>
        <begin position="78"/>
        <end position="285"/>
    </location>
</feature>
<dbReference type="GO" id="GO:0035435">
    <property type="term" value="P:phosphate ion transmembrane transport"/>
    <property type="evidence" value="ECO:0007669"/>
    <property type="project" value="InterPro"/>
</dbReference>
<dbReference type="AlphaFoldDB" id="A0A6J6K0H1"/>
<keyword evidence="5 8" id="KW-0812">Transmembrane</keyword>
<feature type="transmembrane region" description="Helical" evidence="8">
    <location>
        <begin position="25"/>
        <end position="46"/>
    </location>
</feature>
<evidence type="ECO:0000256" key="2">
    <source>
        <dbReference type="ARBA" id="ARBA00007069"/>
    </source>
</evidence>
<dbReference type="EMBL" id="CAEZWE010000005">
    <property type="protein sequence ID" value="CAB4643237.1"/>
    <property type="molecule type" value="Genomic_DNA"/>
</dbReference>
<dbReference type="PANTHER" id="PTHR43470">
    <property type="entry name" value="PHOSPHATE TRANSPORT SYSTEM PERMEASE PROTEIN PSTA-RELATED"/>
    <property type="match status" value="1"/>
</dbReference>
<evidence type="ECO:0000256" key="4">
    <source>
        <dbReference type="ARBA" id="ARBA00022475"/>
    </source>
</evidence>
<organism evidence="10">
    <name type="scientific">freshwater metagenome</name>
    <dbReference type="NCBI Taxonomy" id="449393"/>
    <lineage>
        <taxon>unclassified sequences</taxon>
        <taxon>metagenomes</taxon>
        <taxon>ecological metagenomes</taxon>
    </lineage>
</organism>
<comment type="subcellular location">
    <subcellularLocation>
        <location evidence="1">Cell membrane</location>
        <topology evidence="1">Multi-pass membrane protein</topology>
    </subcellularLocation>
</comment>
<keyword evidence="6 8" id="KW-1133">Transmembrane helix</keyword>
<dbReference type="SUPFAM" id="SSF161098">
    <property type="entry name" value="MetI-like"/>
    <property type="match status" value="1"/>
</dbReference>
<keyword evidence="7 8" id="KW-0472">Membrane</keyword>
<dbReference type="CDD" id="cd06261">
    <property type="entry name" value="TM_PBP2"/>
    <property type="match status" value="1"/>
</dbReference>
<evidence type="ECO:0000256" key="5">
    <source>
        <dbReference type="ARBA" id="ARBA00022692"/>
    </source>
</evidence>
<sequence length="297" mass="31824">MSIILDPSVSLTSTVDGKRRRKDMLFLALLWFGILLAVVTLVVLLVDTFLTGRSRLNWEFLSGHTSPFAEDAGVQSAIFGSLWVVLPAGISSLLIAIGTAAYLEEFTKPESKVQAFINLTIQTLAGVPSIVYGILGLAFVARGPLDWGFTVRTASVVLAMMILPVMIVASREAIRAVPSSYREGAFALGCSRWQCVRQQVLPAAVPGIATGSILGVSRALGESAPLIMLGALAYVSSNPTGFGDYYTVLPLSIYKYATEADSEFQYAAAGAIIVLLAMLLVLNFTAIVIRDRSRKSL</sequence>
<dbReference type="GO" id="GO:0005315">
    <property type="term" value="F:phosphate transmembrane transporter activity"/>
    <property type="evidence" value="ECO:0007669"/>
    <property type="project" value="InterPro"/>
</dbReference>
<feature type="transmembrane region" description="Helical" evidence="8">
    <location>
        <begin position="115"/>
        <end position="141"/>
    </location>
</feature>
<keyword evidence="3" id="KW-0813">Transport</keyword>
<dbReference type="InterPro" id="IPR005672">
    <property type="entry name" value="Phosphate_PstA"/>
</dbReference>
<dbReference type="PANTHER" id="PTHR43470:SF5">
    <property type="entry name" value="PHOSPHATE TRANSPORT SYSTEM PERMEASE PROTEIN PSTA"/>
    <property type="match status" value="1"/>
</dbReference>
<dbReference type="Pfam" id="PF00528">
    <property type="entry name" value="BPD_transp_1"/>
    <property type="match status" value="1"/>
</dbReference>
<feature type="transmembrane region" description="Helical" evidence="8">
    <location>
        <begin position="147"/>
        <end position="169"/>
    </location>
</feature>
<evidence type="ECO:0000256" key="7">
    <source>
        <dbReference type="ARBA" id="ARBA00023136"/>
    </source>
</evidence>
<evidence type="ECO:0000259" key="9">
    <source>
        <dbReference type="PROSITE" id="PS50928"/>
    </source>
</evidence>
<reference evidence="10" key="1">
    <citation type="submission" date="2020-05" db="EMBL/GenBank/DDBJ databases">
        <authorList>
            <person name="Chiriac C."/>
            <person name="Salcher M."/>
            <person name="Ghai R."/>
            <person name="Kavagutti S V."/>
        </authorList>
    </citation>
    <scope>NUCLEOTIDE SEQUENCE</scope>
</reference>
<protein>
    <submittedName>
        <fullName evidence="10">Unannotated protein</fullName>
    </submittedName>
</protein>
<proteinExistence type="inferred from homology"/>
<feature type="transmembrane region" description="Helical" evidence="8">
    <location>
        <begin position="77"/>
        <end position="103"/>
    </location>
</feature>
<evidence type="ECO:0000256" key="8">
    <source>
        <dbReference type="SAM" id="Phobius"/>
    </source>
</evidence>